<feature type="region of interest" description="Disordered" evidence="1">
    <location>
        <begin position="93"/>
        <end position="113"/>
    </location>
</feature>
<proteinExistence type="predicted"/>
<dbReference type="AlphaFoldDB" id="A0A0G1ZVS8"/>
<accession>A0A0G1ZVS8</accession>
<comment type="caution">
    <text evidence="2">The sequence shown here is derived from an EMBL/GenBank/DDBJ whole genome shotgun (WGS) entry which is preliminary data.</text>
</comment>
<evidence type="ECO:0000313" key="3">
    <source>
        <dbReference type="Proteomes" id="UP000034054"/>
    </source>
</evidence>
<dbReference type="EMBL" id="LCRH01000027">
    <property type="protein sequence ID" value="KKW32467.1"/>
    <property type="molecule type" value="Genomic_DNA"/>
</dbReference>
<feature type="compositionally biased region" description="Polar residues" evidence="1">
    <location>
        <begin position="95"/>
        <end position="108"/>
    </location>
</feature>
<dbReference type="Proteomes" id="UP000034054">
    <property type="component" value="Unassembled WGS sequence"/>
</dbReference>
<sequence length="127" mass="13703">MPEIVVFHVGDAVAGNGVGDDDRRFFGDPMGSLDSGYKVADRVSGAPHHVEVKALEFCGERFQRHDLFSGAVDLDVVTVDDEGEGRYRRVPRLAKSQSPAVPMSSQRQEGVRVQGGLAEVSQIYAGS</sequence>
<name>A0A0G1ZVS8_9BACT</name>
<reference evidence="2 3" key="1">
    <citation type="journal article" date="2015" name="Nature">
        <title>rRNA introns, odd ribosomes, and small enigmatic genomes across a large radiation of phyla.</title>
        <authorList>
            <person name="Brown C.T."/>
            <person name="Hug L.A."/>
            <person name="Thomas B.C."/>
            <person name="Sharon I."/>
            <person name="Castelle C.J."/>
            <person name="Singh A."/>
            <person name="Wilkins M.J."/>
            <person name="Williams K.H."/>
            <person name="Banfield J.F."/>
        </authorList>
    </citation>
    <scope>NUCLEOTIDE SEQUENCE [LARGE SCALE GENOMIC DNA]</scope>
</reference>
<evidence type="ECO:0000256" key="1">
    <source>
        <dbReference type="SAM" id="MobiDB-lite"/>
    </source>
</evidence>
<protein>
    <submittedName>
        <fullName evidence="2">Uncharacterized protein</fullName>
    </submittedName>
</protein>
<organism evidence="2 3">
    <name type="scientific">Candidatus Uhrbacteria bacterium GW2011_GWA2_52_8d</name>
    <dbReference type="NCBI Taxonomy" id="1618979"/>
    <lineage>
        <taxon>Bacteria</taxon>
        <taxon>Candidatus Uhriibacteriota</taxon>
    </lineage>
</organism>
<gene>
    <name evidence="2" type="ORF">UY76_C0027G0004</name>
</gene>
<evidence type="ECO:0000313" key="2">
    <source>
        <dbReference type="EMBL" id="KKW32467.1"/>
    </source>
</evidence>